<name>A0A5B0WSJ4_9GAMM</name>
<dbReference type="PANTHER" id="PTHR33993:SF5">
    <property type="entry name" value="GLYOXALASE"/>
    <property type="match status" value="1"/>
</dbReference>
<reference evidence="2 3" key="1">
    <citation type="submission" date="2019-09" db="EMBL/GenBank/DDBJ databases">
        <authorList>
            <person name="Chen X.-Y."/>
        </authorList>
    </citation>
    <scope>NUCLEOTIDE SEQUENCE [LARGE SCALE GENOMIC DNA]</scope>
    <source>
        <strain evidence="2 3">NY5</strain>
    </source>
</reference>
<dbReference type="InterPro" id="IPR037523">
    <property type="entry name" value="VOC_core"/>
</dbReference>
<keyword evidence="3" id="KW-1185">Reference proteome</keyword>
<proteinExistence type="predicted"/>
<evidence type="ECO:0000259" key="1">
    <source>
        <dbReference type="PROSITE" id="PS51819"/>
    </source>
</evidence>
<dbReference type="Proteomes" id="UP000323708">
    <property type="component" value="Unassembled WGS sequence"/>
</dbReference>
<accession>A0A5B0WSJ4</accession>
<organism evidence="2 3">
    <name type="scientific">Pseudohalioglobus sediminis</name>
    <dbReference type="NCBI Taxonomy" id="2606449"/>
    <lineage>
        <taxon>Bacteria</taxon>
        <taxon>Pseudomonadati</taxon>
        <taxon>Pseudomonadota</taxon>
        <taxon>Gammaproteobacteria</taxon>
        <taxon>Cellvibrionales</taxon>
        <taxon>Halieaceae</taxon>
        <taxon>Pseudohalioglobus</taxon>
    </lineage>
</organism>
<dbReference type="EMBL" id="VTUX01000006">
    <property type="protein sequence ID" value="KAA1189994.1"/>
    <property type="molecule type" value="Genomic_DNA"/>
</dbReference>
<dbReference type="InterPro" id="IPR041581">
    <property type="entry name" value="Glyoxalase_6"/>
</dbReference>
<dbReference type="PANTHER" id="PTHR33993">
    <property type="entry name" value="GLYOXALASE-RELATED"/>
    <property type="match status" value="1"/>
</dbReference>
<protein>
    <submittedName>
        <fullName evidence="2">VOC family protein</fullName>
    </submittedName>
</protein>
<comment type="caution">
    <text evidence="2">The sequence shown here is derived from an EMBL/GenBank/DDBJ whole genome shotgun (WGS) entry which is preliminary data.</text>
</comment>
<dbReference type="PROSITE" id="PS51819">
    <property type="entry name" value="VOC"/>
    <property type="match status" value="1"/>
</dbReference>
<dbReference type="Gene3D" id="3.10.180.10">
    <property type="entry name" value="2,3-Dihydroxybiphenyl 1,2-Dioxygenase, domain 1"/>
    <property type="match status" value="1"/>
</dbReference>
<dbReference type="InterPro" id="IPR052164">
    <property type="entry name" value="Anthracycline_SecMetBiosynth"/>
</dbReference>
<dbReference type="Pfam" id="PF18029">
    <property type="entry name" value="Glyoxalase_6"/>
    <property type="match status" value="1"/>
</dbReference>
<evidence type="ECO:0000313" key="2">
    <source>
        <dbReference type="EMBL" id="KAA1189994.1"/>
    </source>
</evidence>
<dbReference type="InterPro" id="IPR029068">
    <property type="entry name" value="Glyas_Bleomycin-R_OHBP_Dase"/>
</dbReference>
<evidence type="ECO:0000313" key="3">
    <source>
        <dbReference type="Proteomes" id="UP000323708"/>
    </source>
</evidence>
<feature type="domain" description="VOC" evidence="1">
    <location>
        <begin position="6"/>
        <end position="119"/>
    </location>
</feature>
<sequence>MEKVTGIGGVFFRAANPQALSEWYLAHLGIDPVPSSEAQRPWVQEAGPTVFAPFEQNTDYFGRETQSWMINFRVRDLTRMVAQLREAGIEVSMVDEDLSIGRFARLHDPEGNPIELWEPSQRRGG</sequence>
<gene>
    <name evidence="2" type="ORF">F0M18_13055</name>
</gene>
<dbReference type="RefSeq" id="WP_149611894.1">
    <property type="nucleotide sequence ID" value="NZ_VTUX01000006.1"/>
</dbReference>
<dbReference type="AlphaFoldDB" id="A0A5B0WSJ4"/>
<dbReference type="SUPFAM" id="SSF54593">
    <property type="entry name" value="Glyoxalase/Bleomycin resistance protein/Dihydroxybiphenyl dioxygenase"/>
    <property type="match status" value="1"/>
</dbReference>